<comment type="function">
    <text evidence="8">Required for the formation of a threonylcarbamoyl group on adenosine at position 37 (t(6)A37) in tRNAs that read codons beginning with adenine. Is involved in the transfer of the threonylcarbamoyl moiety of threonylcarbamoyl-AMP (TC-AMP) to the N6 group of A37, together with TsaE and TsaB. TsaD likely plays a direct catalytic role in this reaction.</text>
</comment>
<dbReference type="GO" id="GO:0005737">
    <property type="term" value="C:cytoplasm"/>
    <property type="evidence" value="ECO:0007669"/>
    <property type="project" value="UniProtKB-SubCell"/>
</dbReference>
<dbReference type="InterPro" id="IPR043129">
    <property type="entry name" value="ATPase_NBD"/>
</dbReference>
<dbReference type="FunFam" id="3.30.420.40:FF:000012">
    <property type="entry name" value="tRNA N6-adenosine threonylcarbamoyltransferase"/>
    <property type="match status" value="1"/>
</dbReference>
<dbReference type="GO" id="GO:0005506">
    <property type="term" value="F:iron ion binding"/>
    <property type="evidence" value="ECO:0007669"/>
    <property type="project" value="UniProtKB-UniRule"/>
</dbReference>
<dbReference type="GO" id="GO:0002949">
    <property type="term" value="P:tRNA threonylcarbamoyladenosine modification"/>
    <property type="evidence" value="ECO:0007669"/>
    <property type="project" value="UniProtKB-UniRule"/>
</dbReference>
<reference evidence="10 11" key="1">
    <citation type="submission" date="2018-12" db="EMBL/GenBank/DDBJ databases">
        <authorList>
            <person name="Sun L."/>
            <person name="Chen Z."/>
        </authorList>
    </citation>
    <scope>NUCLEOTIDE SEQUENCE [LARGE SCALE GENOMIC DNA]</scope>
    <source>
        <strain evidence="10 11">3-5-3</strain>
    </source>
</reference>
<evidence type="ECO:0000256" key="3">
    <source>
        <dbReference type="ARBA" id="ARBA00022694"/>
    </source>
</evidence>
<keyword evidence="5 8" id="KW-0408">Iron</keyword>
<dbReference type="FunFam" id="3.30.420.40:FF:000040">
    <property type="entry name" value="tRNA N6-adenosine threonylcarbamoyltransferase"/>
    <property type="match status" value="1"/>
</dbReference>
<dbReference type="InterPro" id="IPR022450">
    <property type="entry name" value="TsaD"/>
</dbReference>
<feature type="domain" description="Gcp-like" evidence="9">
    <location>
        <begin position="37"/>
        <end position="320"/>
    </location>
</feature>
<feature type="binding site" evidence="8">
    <location>
        <position position="125"/>
    </location>
    <ligand>
        <name>Fe cation</name>
        <dbReference type="ChEBI" id="CHEBI:24875"/>
    </ligand>
</feature>
<evidence type="ECO:0000256" key="2">
    <source>
        <dbReference type="ARBA" id="ARBA00022679"/>
    </source>
</evidence>
<dbReference type="CDD" id="cd24133">
    <property type="entry name" value="ASKHA_NBD_TsaD_bac"/>
    <property type="match status" value="1"/>
</dbReference>
<feature type="binding site" evidence="8">
    <location>
        <position position="286"/>
    </location>
    <ligand>
        <name>substrate</name>
    </ligand>
</feature>
<dbReference type="EC" id="2.3.1.234" evidence="8"/>
<dbReference type="EMBL" id="RZNX01000004">
    <property type="protein sequence ID" value="RUT30613.1"/>
    <property type="molecule type" value="Genomic_DNA"/>
</dbReference>
<sequence length="352" mass="37775">MGLMNGLDTHLEQDSYILAVETSCDETSVSVVKNGREVLSNLIFSQIETHKAFGGVVPEVASRKHVESITLMLQEAVEQSGISPDKLSAVAVTQGPGLVGALLVGIMAAKSLAFALDKPLIGTHHIAGHIYANRLVQEISYPCIALVVSGGHTELVLMESEGKFRLIGRTRDDAVGEAYDKVARALGFPYPGGPYVDRLAHEAENSADLPRSWLEPDSFDFSFSGLKSAVLNVLNQTKMRGETPDIPAIARGFQESVIEVLVEKAIRAMRMTGASELLLCGGVAANRGLREALAERCDREGITLRIPPFAYCTDNAAMIGAAAFLKLQHGEFAPQTMKAEPGLSLEEWSVGS</sequence>
<dbReference type="Gene3D" id="3.30.420.40">
    <property type="match status" value="2"/>
</dbReference>
<dbReference type="PANTHER" id="PTHR11735:SF6">
    <property type="entry name" value="TRNA N6-ADENOSINE THREONYLCARBAMOYLTRANSFERASE, MITOCHONDRIAL"/>
    <property type="match status" value="1"/>
</dbReference>
<dbReference type="AlphaFoldDB" id="A0A3S1D8W7"/>
<comment type="catalytic activity">
    <reaction evidence="7 8">
        <text>L-threonylcarbamoyladenylate + adenosine(37) in tRNA = N(6)-L-threonylcarbamoyladenosine(37) in tRNA + AMP + H(+)</text>
        <dbReference type="Rhea" id="RHEA:37059"/>
        <dbReference type="Rhea" id="RHEA-COMP:10162"/>
        <dbReference type="Rhea" id="RHEA-COMP:10163"/>
        <dbReference type="ChEBI" id="CHEBI:15378"/>
        <dbReference type="ChEBI" id="CHEBI:73682"/>
        <dbReference type="ChEBI" id="CHEBI:74411"/>
        <dbReference type="ChEBI" id="CHEBI:74418"/>
        <dbReference type="ChEBI" id="CHEBI:456215"/>
        <dbReference type="EC" id="2.3.1.234"/>
    </reaction>
</comment>
<keyword evidence="2 8" id="KW-0808">Transferase</keyword>
<evidence type="ECO:0000256" key="4">
    <source>
        <dbReference type="ARBA" id="ARBA00022723"/>
    </source>
</evidence>
<keyword evidence="11" id="KW-1185">Reference proteome</keyword>
<keyword evidence="6 8" id="KW-0012">Acyltransferase</keyword>
<feature type="binding site" evidence="8">
    <location>
        <position position="197"/>
    </location>
    <ligand>
        <name>substrate</name>
    </ligand>
</feature>
<dbReference type="SUPFAM" id="SSF53067">
    <property type="entry name" value="Actin-like ATPase domain"/>
    <property type="match status" value="1"/>
</dbReference>
<organism evidence="10 11">
    <name type="scientific">Paenibacillus zeisoli</name>
    <dbReference type="NCBI Taxonomy" id="2496267"/>
    <lineage>
        <taxon>Bacteria</taxon>
        <taxon>Bacillati</taxon>
        <taxon>Bacillota</taxon>
        <taxon>Bacilli</taxon>
        <taxon>Bacillales</taxon>
        <taxon>Paenibacillaceae</taxon>
        <taxon>Paenibacillus</taxon>
    </lineage>
</organism>
<feature type="binding site" evidence="8">
    <location>
        <position position="193"/>
    </location>
    <ligand>
        <name>substrate</name>
    </ligand>
</feature>
<comment type="subcellular location">
    <subcellularLocation>
        <location evidence="8">Cytoplasm</location>
    </subcellularLocation>
</comment>
<dbReference type="PANTHER" id="PTHR11735">
    <property type="entry name" value="TRNA N6-ADENOSINE THREONYLCARBAMOYLTRANSFERASE"/>
    <property type="match status" value="1"/>
</dbReference>
<protein>
    <recommendedName>
        <fullName evidence="8">tRNA N6-adenosine threonylcarbamoyltransferase</fullName>
        <ecNumber evidence="8">2.3.1.234</ecNumber>
    </recommendedName>
    <alternativeName>
        <fullName evidence="8">N6-L-threonylcarbamoyladenine synthase</fullName>
        <shortName evidence="8">t(6)A synthase</shortName>
    </alternativeName>
    <alternativeName>
        <fullName evidence="8">t(6)A37 threonylcarbamoyladenosine biosynthesis protein TsaD</fullName>
    </alternativeName>
    <alternativeName>
        <fullName evidence="8">tRNA threonylcarbamoyladenosine biosynthesis protein TsaD</fullName>
    </alternativeName>
</protein>
<keyword evidence="4 8" id="KW-0479">Metal-binding</keyword>
<evidence type="ECO:0000313" key="11">
    <source>
        <dbReference type="Proteomes" id="UP000272464"/>
    </source>
</evidence>
<comment type="caution">
    <text evidence="10">The sequence shown here is derived from an EMBL/GenBank/DDBJ whole genome shotgun (WGS) entry which is preliminary data.</text>
</comment>
<feature type="binding site" evidence="8">
    <location>
        <begin position="147"/>
        <end position="151"/>
    </location>
    <ligand>
        <name>substrate</name>
    </ligand>
</feature>
<dbReference type="NCBIfam" id="TIGR03723">
    <property type="entry name" value="T6A_TsaD_YgjD"/>
    <property type="match status" value="1"/>
</dbReference>
<dbReference type="GO" id="GO:0061711">
    <property type="term" value="F:tRNA N(6)-L-threonylcarbamoyladenine synthase activity"/>
    <property type="evidence" value="ECO:0007669"/>
    <property type="project" value="UniProtKB-EC"/>
</dbReference>
<dbReference type="Proteomes" id="UP000272464">
    <property type="component" value="Unassembled WGS sequence"/>
</dbReference>
<evidence type="ECO:0000259" key="9">
    <source>
        <dbReference type="Pfam" id="PF00814"/>
    </source>
</evidence>
<dbReference type="Pfam" id="PF00814">
    <property type="entry name" value="TsaD"/>
    <property type="match status" value="1"/>
</dbReference>
<comment type="cofactor">
    <cofactor evidence="8">
        <name>Fe(2+)</name>
        <dbReference type="ChEBI" id="CHEBI:29033"/>
    </cofactor>
    <text evidence="8">Binds 1 Fe(2+) ion per subunit.</text>
</comment>
<evidence type="ECO:0000256" key="7">
    <source>
        <dbReference type="ARBA" id="ARBA00048117"/>
    </source>
</evidence>
<dbReference type="InterPro" id="IPR000905">
    <property type="entry name" value="Gcp-like_dom"/>
</dbReference>
<proteinExistence type="inferred from homology"/>
<dbReference type="InterPro" id="IPR017860">
    <property type="entry name" value="Peptidase_M22_CS"/>
</dbReference>
<dbReference type="InterPro" id="IPR017861">
    <property type="entry name" value="KAE1/TsaD"/>
</dbReference>
<feature type="binding site" evidence="8">
    <location>
        <position position="180"/>
    </location>
    <ligand>
        <name>substrate</name>
    </ligand>
</feature>
<name>A0A3S1D8W7_9BACL</name>
<dbReference type="PRINTS" id="PR00789">
    <property type="entry name" value="OSIALOPTASE"/>
</dbReference>
<evidence type="ECO:0000256" key="1">
    <source>
        <dbReference type="ARBA" id="ARBA00022490"/>
    </source>
</evidence>
<feature type="binding site" evidence="8">
    <location>
        <position position="129"/>
    </location>
    <ligand>
        <name>Fe cation</name>
        <dbReference type="ChEBI" id="CHEBI:24875"/>
    </ligand>
</feature>
<keyword evidence="3 8" id="KW-0819">tRNA processing</keyword>
<accession>A0A3S1D8W7</accession>
<evidence type="ECO:0000256" key="5">
    <source>
        <dbReference type="ARBA" id="ARBA00023004"/>
    </source>
</evidence>
<evidence type="ECO:0000256" key="8">
    <source>
        <dbReference type="HAMAP-Rule" id="MF_01445"/>
    </source>
</evidence>
<evidence type="ECO:0000256" key="6">
    <source>
        <dbReference type="ARBA" id="ARBA00023315"/>
    </source>
</evidence>
<dbReference type="OrthoDB" id="9806197at2"/>
<evidence type="ECO:0000313" key="10">
    <source>
        <dbReference type="EMBL" id="RUT30613.1"/>
    </source>
</evidence>
<keyword evidence="1 8" id="KW-0963">Cytoplasm</keyword>
<dbReference type="HAMAP" id="MF_01445">
    <property type="entry name" value="TsaD"/>
    <property type="match status" value="1"/>
</dbReference>
<dbReference type="NCBIfam" id="TIGR00329">
    <property type="entry name" value="gcp_kae1"/>
    <property type="match status" value="1"/>
</dbReference>
<feature type="binding site" evidence="8">
    <location>
        <position position="314"/>
    </location>
    <ligand>
        <name>Fe cation</name>
        <dbReference type="ChEBI" id="CHEBI:24875"/>
    </ligand>
</feature>
<dbReference type="PROSITE" id="PS01016">
    <property type="entry name" value="GLYCOPROTEASE"/>
    <property type="match status" value="1"/>
</dbReference>
<comment type="similarity">
    <text evidence="8">Belongs to the KAE1 / TsaD family.</text>
</comment>
<gene>
    <name evidence="8 10" type="primary">tsaD</name>
    <name evidence="10" type="ORF">EJP77_12370</name>
</gene>